<evidence type="ECO:0000256" key="9">
    <source>
        <dbReference type="ARBA" id="ARBA00023295"/>
    </source>
</evidence>
<dbReference type="InterPro" id="IPR014480">
    <property type="entry name" value="Mannan-1_6-alpha_mannosidase"/>
</dbReference>
<dbReference type="FunFam" id="1.50.10.20:FF:000006">
    <property type="entry name" value="Mannan endo-1,6-alpha-mannosidase"/>
    <property type="match status" value="1"/>
</dbReference>
<keyword evidence="5" id="KW-0732">Signal</keyword>
<dbReference type="PANTHER" id="PTHR12145">
    <property type="entry name" value="MANNAN ENDO-1,6-ALPHA-MANNOSIDASE DCW1"/>
    <property type="match status" value="1"/>
</dbReference>
<keyword evidence="8" id="KW-0325">Glycoprotein</keyword>
<evidence type="ECO:0000256" key="7">
    <source>
        <dbReference type="ARBA" id="ARBA00023136"/>
    </source>
</evidence>
<accession>A0AAE0MLG3</accession>
<evidence type="ECO:0000256" key="1">
    <source>
        <dbReference type="ARBA" id="ARBA00001452"/>
    </source>
</evidence>
<evidence type="ECO:0000256" key="3">
    <source>
        <dbReference type="ARBA" id="ARBA00009699"/>
    </source>
</evidence>
<feature type="region of interest" description="Disordered" evidence="10">
    <location>
        <begin position="543"/>
        <end position="634"/>
    </location>
</feature>
<proteinExistence type="inferred from homology"/>
<feature type="compositionally biased region" description="Basic and acidic residues" evidence="10">
    <location>
        <begin position="624"/>
        <end position="634"/>
    </location>
</feature>
<comment type="catalytic activity">
    <reaction evidence="1">
        <text>Random hydrolysis of (1-&gt;6)-alpha-D-mannosidic linkages in unbranched (1-&gt;6)-mannans.</text>
        <dbReference type="EC" id="3.2.1.101"/>
    </reaction>
</comment>
<keyword evidence="13" id="KW-1185">Reference proteome</keyword>
<evidence type="ECO:0000313" key="13">
    <source>
        <dbReference type="Proteomes" id="UP001286456"/>
    </source>
</evidence>
<dbReference type="Pfam" id="PF03663">
    <property type="entry name" value="Glyco_hydro_76"/>
    <property type="match status" value="1"/>
</dbReference>
<dbReference type="Proteomes" id="UP001286456">
    <property type="component" value="Unassembled WGS sequence"/>
</dbReference>
<comment type="caution">
    <text evidence="12">The sequence shown here is derived from an EMBL/GenBank/DDBJ whole genome shotgun (WGS) entry which is preliminary data.</text>
</comment>
<keyword evidence="9" id="KW-0326">Glycosidase</keyword>
<evidence type="ECO:0000256" key="6">
    <source>
        <dbReference type="ARBA" id="ARBA00022801"/>
    </source>
</evidence>
<name>A0AAE0MLG3_9PEZI</name>
<dbReference type="InterPro" id="IPR008928">
    <property type="entry name" value="6-hairpin_glycosidase_sf"/>
</dbReference>
<feature type="compositionally biased region" description="Basic residues" evidence="10">
    <location>
        <begin position="551"/>
        <end position="561"/>
    </location>
</feature>
<dbReference type="GO" id="GO:0016052">
    <property type="term" value="P:carbohydrate catabolic process"/>
    <property type="evidence" value="ECO:0007669"/>
    <property type="project" value="InterPro"/>
</dbReference>
<keyword evidence="11" id="KW-0812">Transmembrane</keyword>
<reference evidence="12" key="1">
    <citation type="journal article" date="2023" name="Mol. Phylogenet. Evol.">
        <title>Genome-scale phylogeny and comparative genomics of the fungal order Sordariales.</title>
        <authorList>
            <person name="Hensen N."/>
            <person name="Bonometti L."/>
            <person name="Westerberg I."/>
            <person name="Brannstrom I.O."/>
            <person name="Guillou S."/>
            <person name="Cros-Aarteil S."/>
            <person name="Calhoun S."/>
            <person name="Haridas S."/>
            <person name="Kuo A."/>
            <person name="Mondo S."/>
            <person name="Pangilinan J."/>
            <person name="Riley R."/>
            <person name="LaButti K."/>
            <person name="Andreopoulos B."/>
            <person name="Lipzen A."/>
            <person name="Chen C."/>
            <person name="Yan M."/>
            <person name="Daum C."/>
            <person name="Ng V."/>
            <person name="Clum A."/>
            <person name="Steindorff A."/>
            <person name="Ohm R.A."/>
            <person name="Martin F."/>
            <person name="Silar P."/>
            <person name="Natvig D.O."/>
            <person name="Lalanne C."/>
            <person name="Gautier V."/>
            <person name="Ament-Velasquez S.L."/>
            <person name="Kruys A."/>
            <person name="Hutchinson M.I."/>
            <person name="Powell A.J."/>
            <person name="Barry K."/>
            <person name="Miller A.N."/>
            <person name="Grigoriev I.V."/>
            <person name="Debuchy R."/>
            <person name="Gladieux P."/>
            <person name="Hiltunen Thoren M."/>
            <person name="Johannesson H."/>
        </authorList>
    </citation>
    <scope>NUCLEOTIDE SEQUENCE</scope>
    <source>
        <strain evidence="12">SMH4131-1</strain>
    </source>
</reference>
<dbReference type="AlphaFoldDB" id="A0AAE0MLG3"/>
<dbReference type="GO" id="GO:0008496">
    <property type="term" value="F:mannan endo-1,6-alpha-mannosidase activity"/>
    <property type="evidence" value="ECO:0007669"/>
    <property type="project" value="UniProtKB-EC"/>
</dbReference>
<evidence type="ECO:0000256" key="8">
    <source>
        <dbReference type="ARBA" id="ARBA00023180"/>
    </source>
</evidence>
<feature type="transmembrane region" description="Helical" evidence="11">
    <location>
        <begin position="12"/>
        <end position="35"/>
    </location>
</feature>
<comment type="subcellular location">
    <subcellularLocation>
        <location evidence="2">Endomembrane system</location>
    </subcellularLocation>
</comment>
<keyword evidence="11" id="KW-1133">Transmembrane helix</keyword>
<feature type="compositionally biased region" description="Polar residues" evidence="10">
    <location>
        <begin position="579"/>
        <end position="605"/>
    </location>
</feature>
<evidence type="ECO:0000256" key="11">
    <source>
        <dbReference type="SAM" id="Phobius"/>
    </source>
</evidence>
<evidence type="ECO:0000256" key="10">
    <source>
        <dbReference type="SAM" id="MobiDB-lite"/>
    </source>
</evidence>
<dbReference type="Gene3D" id="1.50.10.20">
    <property type="match status" value="1"/>
</dbReference>
<dbReference type="EMBL" id="JAUEPO010000001">
    <property type="protein sequence ID" value="KAK3336857.1"/>
    <property type="molecule type" value="Genomic_DNA"/>
</dbReference>
<organism evidence="12 13">
    <name type="scientific">Cercophora scortea</name>
    <dbReference type="NCBI Taxonomy" id="314031"/>
    <lineage>
        <taxon>Eukaryota</taxon>
        <taxon>Fungi</taxon>
        <taxon>Dikarya</taxon>
        <taxon>Ascomycota</taxon>
        <taxon>Pezizomycotina</taxon>
        <taxon>Sordariomycetes</taxon>
        <taxon>Sordariomycetidae</taxon>
        <taxon>Sordariales</taxon>
        <taxon>Lasiosphaeriaceae</taxon>
        <taxon>Cercophora</taxon>
    </lineage>
</organism>
<dbReference type="GO" id="GO:0012505">
    <property type="term" value="C:endomembrane system"/>
    <property type="evidence" value="ECO:0007669"/>
    <property type="project" value="UniProtKB-SubCell"/>
</dbReference>
<protein>
    <recommendedName>
        <fullName evidence="4">mannan endo-1,6-alpha-mannosidase</fullName>
        <ecNumber evidence="4">3.2.1.101</ecNumber>
    </recommendedName>
</protein>
<evidence type="ECO:0000256" key="4">
    <source>
        <dbReference type="ARBA" id="ARBA00012350"/>
    </source>
</evidence>
<feature type="region of interest" description="Disordered" evidence="10">
    <location>
        <begin position="409"/>
        <end position="431"/>
    </location>
</feature>
<reference evidence="12" key="2">
    <citation type="submission" date="2023-06" db="EMBL/GenBank/DDBJ databases">
        <authorList>
            <consortium name="Lawrence Berkeley National Laboratory"/>
            <person name="Haridas S."/>
            <person name="Hensen N."/>
            <person name="Bonometti L."/>
            <person name="Westerberg I."/>
            <person name="Brannstrom I.O."/>
            <person name="Guillou S."/>
            <person name="Cros-Aarteil S."/>
            <person name="Calhoun S."/>
            <person name="Kuo A."/>
            <person name="Mondo S."/>
            <person name="Pangilinan J."/>
            <person name="Riley R."/>
            <person name="Labutti K."/>
            <person name="Andreopoulos B."/>
            <person name="Lipzen A."/>
            <person name="Chen C."/>
            <person name="Yanf M."/>
            <person name="Daum C."/>
            <person name="Ng V."/>
            <person name="Clum A."/>
            <person name="Steindorff A."/>
            <person name="Ohm R."/>
            <person name="Martin F."/>
            <person name="Silar P."/>
            <person name="Natvig D."/>
            <person name="Lalanne C."/>
            <person name="Gautier V."/>
            <person name="Ament-Velasquez S.L."/>
            <person name="Kruys A."/>
            <person name="Hutchinson M.I."/>
            <person name="Powell A.J."/>
            <person name="Barry K."/>
            <person name="Miller A.N."/>
            <person name="Grigoriev I.V."/>
            <person name="Debuchy R."/>
            <person name="Gladieux P."/>
            <person name="Thoren M.H."/>
            <person name="Johannesson H."/>
        </authorList>
    </citation>
    <scope>NUCLEOTIDE SEQUENCE</scope>
    <source>
        <strain evidence="12">SMH4131-1</strain>
    </source>
</reference>
<dbReference type="EC" id="3.2.1.101" evidence="4"/>
<dbReference type="InterPro" id="IPR005198">
    <property type="entry name" value="Glyco_hydro_76"/>
</dbReference>
<comment type="similarity">
    <text evidence="3">Belongs to the glycosyl hydrolase 76 family.</text>
</comment>
<sequence>MLPGWQVRTGNHYVGVAVGAVGLLLTTQLSAAYTLDMSSTDSLKRVASSITQDMMSFYNGHQPGGTPGLLPPPYYWWEAGALMGALVDYWYYTGDTTWNSITEEGLLFQAGPNNDYMPLNQTMTEGNDDQGFWAMASMSAAEYSFPNPPADKPQWLALTQAVFNTQAARWDEQECGGGLRWQIFTWNNGFDYKNSISQACFFNIGARLARYTGNQTYADWADKTWNWMEASGLLDKKTYYVYDGSHTNNCSEITPYQWTYNAGAFLLGAAAMYNYTTGPTQARWRTRIDGLLNGTMVFFAGEKSNIMSEVACEPVNLCDLDQQSFKAYLARWMAATIKWAPWTYDRIKPLLASSATAAASTCTGGDNGRMCGLKWTDHGKHDGSVGVGQQMAAMEIVLANMIQHVADPLTNSTGGTSAGDPAAGGSDVGRTDPFTMVEYPPPTPAGRTGACVCTILILLGLLFGCIFVLSDENTDASPPKTVSRWHWAIIPRGGRRLRRKNVGSLIKGKGPSYSDSDGSLMYEKEDVMVKTHYVVPIEETGHKTGSINITPRRHHQYHHQRTQSGQPDALKYWDHDGNNAGQIHPTQPASQSEPPVLQLQKQSSGMIRKSASLQKKAMQNRVVHWKEKGSNQYA</sequence>
<evidence type="ECO:0000256" key="5">
    <source>
        <dbReference type="ARBA" id="ARBA00022729"/>
    </source>
</evidence>
<evidence type="ECO:0000313" key="12">
    <source>
        <dbReference type="EMBL" id="KAK3336857.1"/>
    </source>
</evidence>
<evidence type="ECO:0000256" key="2">
    <source>
        <dbReference type="ARBA" id="ARBA00004308"/>
    </source>
</evidence>
<dbReference type="GO" id="GO:0009272">
    <property type="term" value="P:fungal-type cell wall biogenesis"/>
    <property type="evidence" value="ECO:0007669"/>
    <property type="project" value="TreeGrafter"/>
</dbReference>
<gene>
    <name evidence="12" type="ORF">B0T19DRAFT_350133</name>
</gene>
<dbReference type="SUPFAM" id="SSF48208">
    <property type="entry name" value="Six-hairpin glycosidases"/>
    <property type="match status" value="1"/>
</dbReference>
<keyword evidence="6 12" id="KW-0378">Hydrolase</keyword>
<dbReference type="PANTHER" id="PTHR12145:SF36">
    <property type="entry name" value="MANNAN ENDO-1,6-ALPHA-MANNOSIDASE DCW1"/>
    <property type="match status" value="1"/>
</dbReference>
<keyword evidence="7 11" id="KW-0472">Membrane</keyword>